<evidence type="ECO:0000313" key="3">
    <source>
        <dbReference type="Proteomes" id="UP000541444"/>
    </source>
</evidence>
<reference evidence="2 3" key="1">
    <citation type="journal article" date="2020" name="IScience">
        <title>Genome Sequencing of the Endangered Kingdonia uniflora (Circaeasteraceae, Ranunculales) Reveals Potential Mechanisms of Evolutionary Specialization.</title>
        <authorList>
            <person name="Sun Y."/>
            <person name="Deng T."/>
            <person name="Zhang A."/>
            <person name="Moore M.J."/>
            <person name="Landis J.B."/>
            <person name="Lin N."/>
            <person name="Zhang H."/>
            <person name="Zhang X."/>
            <person name="Huang J."/>
            <person name="Zhang X."/>
            <person name="Sun H."/>
            <person name="Wang H."/>
        </authorList>
    </citation>
    <scope>NUCLEOTIDE SEQUENCE [LARGE SCALE GENOMIC DNA]</scope>
    <source>
        <strain evidence="2">TB1705</strain>
        <tissue evidence="2">Leaf</tissue>
    </source>
</reference>
<dbReference type="InterPro" id="IPR055411">
    <property type="entry name" value="LRR_FXL15/At3g58940/PEG3-like"/>
</dbReference>
<gene>
    <name evidence="2" type="ORF">GIB67_040606</name>
</gene>
<feature type="domain" description="F-box" evidence="1">
    <location>
        <begin position="17"/>
        <end position="52"/>
    </location>
</feature>
<evidence type="ECO:0000259" key="1">
    <source>
        <dbReference type="PROSITE" id="PS50181"/>
    </source>
</evidence>
<dbReference type="InterPro" id="IPR032675">
    <property type="entry name" value="LRR_dom_sf"/>
</dbReference>
<accession>A0A7J7M8Y1</accession>
<dbReference type="Pfam" id="PF24758">
    <property type="entry name" value="LRR_At5g56370"/>
    <property type="match status" value="1"/>
</dbReference>
<dbReference type="Pfam" id="PF00646">
    <property type="entry name" value="F-box"/>
    <property type="match status" value="1"/>
</dbReference>
<dbReference type="AlphaFoldDB" id="A0A7J7M8Y1"/>
<dbReference type="InterPro" id="IPR001810">
    <property type="entry name" value="F-box_dom"/>
</dbReference>
<dbReference type="SUPFAM" id="SSF52047">
    <property type="entry name" value="RNI-like"/>
    <property type="match status" value="1"/>
</dbReference>
<dbReference type="Proteomes" id="UP000541444">
    <property type="component" value="Unassembled WGS sequence"/>
</dbReference>
<dbReference type="OrthoDB" id="1937628at2759"/>
<dbReference type="PROSITE" id="PS50181">
    <property type="entry name" value="FBOX"/>
    <property type="match status" value="1"/>
</dbReference>
<dbReference type="InterPro" id="IPR036047">
    <property type="entry name" value="F-box-like_dom_sf"/>
</dbReference>
<evidence type="ECO:0000313" key="2">
    <source>
        <dbReference type="EMBL" id="KAF6151333.1"/>
    </source>
</evidence>
<proteinExistence type="predicted"/>
<comment type="caution">
    <text evidence="2">The sequence shown here is derived from an EMBL/GenBank/DDBJ whole genome shotgun (WGS) entry which is preliminary data.</text>
</comment>
<keyword evidence="3" id="KW-1185">Reference proteome</keyword>
<dbReference type="Gene3D" id="3.80.10.10">
    <property type="entry name" value="Ribonuclease Inhibitor"/>
    <property type="match status" value="1"/>
</dbReference>
<dbReference type="PANTHER" id="PTHR31639:SF312">
    <property type="entry name" value="CYCLIN-LIKE F-BOX"/>
    <property type="match status" value="1"/>
</dbReference>
<dbReference type="PANTHER" id="PTHR31639">
    <property type="entry name" value="F-BOX PROTEIN-LIKE"/>
    <property type="match status" value="1"/>
</dbReference>
<name>A0A7J7M8Y1_9MAGN</name>
<dbReference type="EMBL" id="JACGCM010001697">
    <property type="protein sequence ID" value="KAF6151333.1"/>
    <property type="molecule type" value="Genomic_DNA"/>
</dbReference>
<sequence>MDVQNESRCKLNSGCISIVIDDLPNNIFEHILVRLPIKEAVRTSVLSKSWRNKWAGLLELVFDDESISFPLPSNEEEPLDHSGELVSIIDQVLLHQGPIVKFVLSNSHLKSTSSICRWISYLTRNGIKDLTLHFHIEPCKVPMSLFYYQQLSSLKLDHCVANLPPSFNGLRSLKVLELEYTTIINEDFESLIYGCPHLERLVLRGIINVHHPRNIMPNLKD</sequence>
<dbReference type="InterPro" id="IPR053781">
    <property type="entry name" value="F-box_AtFBL13-like"/>
</dbReference>
<dbReference type="SUPFAM" id="SSF81383">
    <property type="entry name" value="F-box domain"/>
    <property type="match status" value="1"/>
</dbReference>
<dbReference type="CDD" id="cd22160">
    <property type="entry name" value="F-box_AtFBL13-like"/>
    <property type="match status" value="1"/>
</dbReference>
<protein>
    <recommendedName>
        <fullName evidence="1">F-box domain-containing protein</fullName>
    </recommendedName>
</protein>
<organism evidence="2 3">
    <name type="scientific">Kingdonia uniflora</name>
    <dbReference type="NCBI Taxonomy" id="39325"/>
    <lineage>
        <taxon>Eukaryota</taxon>
        <taxon>Viridiplantae</taxon>
        <taxon>Streptophyta</taxon>
        <taxon>Embryophyta</taxon>
        <taxon>Tracheophyta</taxon>
        <taxon>Spermatophyta</taxon>
        <taxon>Magnoliopsida</taxon>
        <taxon>Ranunculales</taxon>
        <taxon>Circaeasteraceae</taxon>
        <taxon>Kingdonia</taxon>
    </lineage>
</organism>